<feature type="compositionally biased region" description="Basic residues" evidence="1">
    <location>
        <begin position="95"/>
        <end position="106"/>
    </location>
</feature>
<sequence length="117" mass="14255">MTLFDDMLVWIKELKIKIKRKSDKGNWNFVAEKIKNWAFQCEPYKQEGNKNYDNLIHKIQHLYNITKNEIILDKRFVLEFVEPIITELIKLTEKKMRKRNEKKKKRTGDSNTWKVVK</sequence>
<dbReference type="EMBL" id="LAZR01022865">
    <property type="protein sequence ID" value="KKL80398.1"/>
    <property type="molecule type" value="Genomic_DNA"/>
</dbReference>
<protein>
    <submittedName>
        <fullName evidence="2">Uncharacterized protein</fullName>
    </submittedName>
</protein>
<comment type="caution">
    <text evidence="2">The sequence shown here is derived from an EMBL/GenBank/DDBJ whole genome shotgun (WGS) entry which is preliminary data.</text>
</comment>
<gene>
    <name evidence="2" type="ORF">LCGC14_2005180</name>
</gene>
<feature type="region of interest" description="Disordered" evidence="1">
    <location>
        <begin position="95"/>
        <end position="117"/>
    </location>
</feature>
<proteinExistence type="predicted"/>
<accession>A0A0F9F234</accession>
<evidence type="ECO:0000256" key="1">
    <source>
        <dbReference type="SAM" id="MobiDB-lite"/>
    </source>
</evidence>
<organism evidence="2">
    <name type="scientific">marine sediment metagenome</name>
    <dbReference type="NCBI Taxonomy" id="412755"/>
    <lineage>
        <taxon>unclassified sequences</taxon>
        <taxon>metagenomes</taxon>
        <taxon>ecological metagenomes</taxon>
    </lineage>
</organism>
<evidence type="ECO:0000313" key="2">
    <source>
        <dbReference type="EMBL" id="KKL80398.1"/>
    </source>
</evidence>
<dbReference type="AlphaFoldDB" id="A0A0F9F234"/>
<name>A0A0F9F234_9ZZZZ</name>
<reference evidence="2" key="1">
    <citation type="journal article" date="2015" name="Nature">
        <title>Complex archaea that bridge the gap between prokaryotes and eukaryotes.</title>
        <authorList>
            <person name="Spang A."/>
            <person name="Saw J.H."/>
            <person name="Jorgensen S.L."/>
            <person name="Zaremba-Niedzwiedzka K."/>
            <person name="Martijn J."/>
            <person name="Lind A.E."/>
            <person name="van Eijk R."/>
            <person name="Schleper C."/>
            <person name="Guy L."/>
            <person name="Ettema T.J."/>
        </authorList>
    </citation>
    <scope>NUCLEOTIDE SEQUENCE</scope>
</reference>